<dbReference type="Gene3D" id="1.20.58.760">
    <property type="entry name" value="Peptidase M41"/>
    <property type="match status" value="1"/>
</dbReference>
<evidence type="ECO:0008006" key="3">
    <source>
        <dbReference type="Google" id="ProtNLM"/>
    </source>
</evidence>
<keyword evidence="2" id="KW-1185">Reference proteome</keyword>
<organism evidence="1 2">
    <name type="scientific">Roseiconus lacunae</name>
    <dbReference type="NCBI Taxonomy" id="2605694"/>
    <lineage>
        <taxon>Bacteria</taxon>
        <taxon>Pseudomonadati</taxon>
        <taxon>Planctomycetota</taxon>
        <taxon>Planctomycetia</taxon>
        <taxon>Pirellulales</taxon>
        <taxon>Pirellulaceae</taxon>
        <taxon>Roseiconus</taxon>
    </lineage>
</organism>
<protein>
    <recommendedName>
        <fullName evidence="3">Peptidase M41 domain-containing protein</fullName>
    </recommendedName>
</protein>
<dbReference type="InterPro" id="IPR037219">
    <property type="entry name" value="Peptidase_M41-like"/>
</dbReference>
<dbReference type="RefSeq" id="WP_289165944.1">
    <property type="nucleotide sequence ID" value="NZ_JASZZN010000020.1"/>
</dbReference>
<reference evidence="1 2" key="1">
    <citation type="submission" date="2023-06" db="EMBL/GenBank/DDBJ databases">
        <title>Roseiconus lacunae JC819 isolated from Gulf of Mannar region, Tamil Nadu.</title>
        <authorList>
            <person name="Pk S."/>
            <person name="Ch S."/>
            <person name="Ch V.R."/>
        </authorList>
    </citation>
    <scope>NUCLEOTIDE SEQUENCE [LARGE SCALE GENOMIC DNA]</scope>
    <source>
        <strain evidence="1 2">JC819</strain>
    </source>
</reference>
<dbReference type="Proteomes" id="UP001239462">
    <property type="component" value="Unassembled WGS sequence"/>
</dbReference>
<evidence type="ECO:0000313" key="1">
    <source>
        <dbReference type="EMBL" id="MDM4018223.1"/>
    </source>
</evidence>
<proteinExistence type="predicted"/>
<dbReference type="EMBL" id="JASZZN010000020">
    <property type="protein sequence ID" value="MDM4018223.1"/>
    <property type="molecule type" value="Genomic_DNA"/>
</dbReference>
<accession>A0ABT7PNZ5</accession>
<dbReference type="SUPFAM" id="SSF140990">
    <property type="entry name" value="FtsH protease domain-like"/>
    <property type="match status" value="1"/>
</dbReference>
<evidence type="ECO:0000313" key="2">
    <source>
        <dbReference type="Proteomes" id="UP001239462"/>
    </source>
</evidence>
<comment type="caution">
    <text evidence="1">The sequence shown here is derived from an EMBL/GenBank/DDBJ whole genome shotgun (WGS) entry which is preliminary data.</text>
</comment>
<gene>
    <name evidence="1" type="ORF">QTN89_22425</name>
</gene>
<name>A0ABT7PNZ5_9BACT</name>
<sequence>MQTCTNTIAHHEAAHAVIMYRVAGFTGGQIAILHNDERGRLGIALHGVSDSENTEHLKAVVLSCYAGGIAQRKCDPKEGTNGCEIDDQVARKCLGWLRELNLEPYYRDQAAVLVEKHWSEISTVAEQLRNRKILDETEVETISDAVSGDPELWGLLERFRLAKK</sequence>